<evidence type="ECO:0000256" key="1">
    <source>
        <dbReference type="SAM" id="MobiDB-lite"/>
    </source>
</evidence>
<dbReference type="KEGG" id="mxa:MXAN_0150"/>
<protein>
    <submittedName>
        <fullName evidence="2">Conserved domain protein</fullName>
    </submittedName>
</protein>
<dbReference type="AlphaFoldDB" id="Q1DFZ0"/>
<keyword evidence="3" id="KW-1185">Reference proteome</keyword>
<sequence>MKRAPGRPAGAWADMCNGRGGGVQHARVASSLGPVATQGGNAMQAFNRWMVLGAVAVAMSITGCREQNREHQGTTTTPGMEGTGGSGQGTKPHPSGGTGGTGGSGHEMQGYDAGTGGSGHEMQGYDAGMGGSGMMNDHNTKDTGTHSPEGQQ</sequence>
<feature type="compositionally biased region" description="Gly residues" evidence="1">
    <location>
        <begin position="96"/>
        <end position="105"/>
    </location>
</feature>
<dbReference type="HOGENOM" id="CLU_144766_0_0_7"/>
<feature type="region of interest" description="Disordered" evidence="1">
    <location>
        <begin position="66"/>
        <end position="152"/>
    </location>
</feature>
<dbReference type="Proteomes" id="UP000002402">
    <property type="component" value="Chromosome"/>
</dbReference>
<evidence type="ECO:0000313" key="2">
    <source>
        <dbReference type="EMBL" id="ABF90328.1"/>
    </source>
</evidence>
<proteinExistence type="predicted"/>
<dbReference type="STRING" id="246197.MXAN_0150"/>
<dbReference type="EnsemblBacteria" id="ABF90328">
    <property type="protein sequence ID" value="ABF90328"/>
    <property type="gene ID" value="MXAN_0150"/>
</dbReference>
<accession>Q1DFZ0</accession>
<evidence type="ECO:0000313" key="3">
    <source>
        <dbReference type="Proteomes" id="UP000002402"/>
    </source>
</evidence>
<organism evidence="2 3">
    <name type="scientific">Myxococcus xanthus (strain DK1622)</name>
    <dbReference type="NCBI Taxonomy" id="246197"/>
    <lineage>
        <taxon>Bacteria</taxon>
        <taxon>Pseudomonadati</taxon>
        <taxon>Myxococcota</taxon>
        <taxon>Myxococcia</taxon>
        <taxon>Myxococcales</taxon>
        <taxon>Cystobacterineae</taxon>
        <taxon>Myxococcaceae</taxon>
        <taxon>Myxococcus</taxon>
    </lineage>
</organism>
<gene>
    <name evidence="2" type="ordered locus">MXAN_0150</name>
</gene>
<reference evidence="2 3" key="1">
    <citation type="journal article" date="2006" name="Proc. Natl. Acad. Sci. U.S.A.">
        <title>Evolution of sensory complexity recorded in a myxobacterial genome.</title>
        <authorList>
            <person name="Goldman B.S."/>
            <person name="Nierman W.C."/>
            <person name="Kaiser D."/>
            <person name="Slater S.C."/>
            <person name="Durkin A.S."/>
            <person name="Eisen J.A."/>
            <person name="Ronning C.M."/>
            <person name="Barbazuk W.B."/>
            <person name="Blanchard M."/>
            <person name="Field C."/>
            <person name="Halling C."/>
            <person name="Hinkle G."/>
            <person name="Iartchuk O."/>
            <person name="Kim H.S."/>
            <person name="Mackenzie C."/>
            <person name="Madupu R."/>
            <person name="Miller N."/>
            <person name="Shvartsbeyn A."/>
            <person name="Sullivan S.A."/>
            <person name="Vaudin M."/>
            <person name="Wiegand R."/>
            <person name="Kaplan H.B."/>
        </authorList>
    </citation>
    <scope>NUCLEOTIDE SEQUENCE [LARGE SCALE GENOMIC DNA]</scope>
    <source>
        <strain evidence="3">DK1622</strain>
    </source>
</reference>
<name>Q1DFZ0_MYXXD</name>
<dbReference type="EMBL" id="CP000113">
    <property type="protein sequence ID" value="ABF90328.1"/>
    <property type="molecule type" value="Genomic_DNA"/>
</dbReference>